<dbReference type="PANTHER" id="PTHR33677:SF5">
    <property type="entry name" value="TRANSCRIPTIONAL REPRESSOR FRMR"/>
    <property type="match status" value="1"/>
</dbReference>
<gene>
    <name evidence="1" type="ORF">SAMN04488700_2037</name>
</gene>
<dbReference type="RefSeq" id="WP_276526125.1">
    <property type="nucleotide sequence ID" value="NZ_FOAH01000008.1"/>
</dbReference>
<keyword evidence="2" id="KW-1185">Reference proteome</keyword>
<protein>
    <submittedName>
        <fullName evidence="1">DNA-binding transcriptional regulator, FrmR family</fullName>
    </submittedName>
</protein>
<proteinExistence type="predicted"/>
<evidence type="ECO:0000313" key="1">
    <source>
        <dbReference type="EMBL" id="SMH37751.1"/>
    </source>
</evidence>
<dbReference type="Gene3D" id="1.20.58.1000">
    <property type="entry name" value="Metal-sensitive repressor, helix protomer"/>
    <property type="match status" value="1"/>
</dbReference>
<dbReference type="InterPro" id="IPR003735">
    <property type="entry name" value="Metal_Tscrpt_repr"/>
</dbReference>
<organism evidence="1 2">
    <name type="scientific">Carnobacterium iners</name>
    <dbReference type="NCBI Taxonomy" id="1073423"/>
    <lineage>
        <taxon>Bacteria</taxon>
        <taxon>Bacillati</taxon>
        <taxon>Bacillota</taxon>
        <taxon>Bacilli</taxon>
        <taxon>Lactobacillales</taxon>
        <taxon>Carnobacteriaceae</taxon>
        <taxon>Carnobacterium</taxon>
    </lineage>
</organism>
<keyword evidence="1" id="KW-0238">DNA-binding</keyword>
<dbReference type="EMBL" id="FXBJ01000002">
    <property type="protein sequence ID" value="SMH37751.1"/>
    <property type="molecule type" value="Genomic_DNA"/>
</dbReference>
<dbReference type="PANTHER" id="PTHR33677">
    <property type="entry name" value="TRANSCRIPTIONAL REPRESSOR FRMR-RELATED"/>
    <property type="match status" value="1"/>
</dbReference>
<reference evidence="1 2" key="1">
    <citation type="submission" date="2017-04" db="EMBL/GenBank/DDBJ databases">
        <authorList>
            <person name="Afonso C.L."/>
            <person name="Miller P.J."/>
            <person name="Scott M.A."/>
            <person name="Spackman E."/>
            <person name="Goraichik I."/>
            <person name="Dimitrov K.M."/>
            <person name="Suarez D.L."/>
            <person name="Swayne D.E."/>
        </authorList>
    </citation>
    <scope>NUCLEOTIDE SEQUENCE [LARGE SCALE GENOMIC DNA]</scope>
    <source>
        <strain evidence="1 2">LMG26642</strain>
    </source>
</reference>
<dbReference type="CDD" id="cd10155">
    <property type="entry name" value="BsYrkD-like_DUF156"/>
    <property type="match status" value="1"/>
</dbReference>
<name>A0A1X7NJY9_9LACT</name>
<evidence type="ECO:0000313" key="2">
    <source>
        <dbReference type="Proteomes" id="UP000193435"/>
    </source>
</evidence>
<dbReference type="GO" id="GO:0003677">
    <property type="term" value="F:DNA binding"/>
    <property type="evidence" value="ECO:0007669"/>
    <property type="project" value="UniProtKB-KW"/>
</dbReference>
<dbReference type="InterPro" id="IPR038390">
    <property type="entry name" value="Metal_Tscrpt_repr_sf"/>
</dbReference>
<dbReference type="AlphaFoldDB" id="A0A1X7NJY9"/>
<dbReference type="Proteomes" id="UP000193435">
    <property type="component" value="Unassembled WGS sequence"/>
</dbReference>
<dbReference type="GO" id="GO:0045892">
    <property type="term" value="P:negative regulation of DNA-templated transcription"/>
    <property type="evidence" value="ECO:0007669"/>
    <property type="project" value="UniProtKB-ARBA"/>
</dbReference>
<dbReference type="Pfam" id="PF02583">
    <property type="entry name" value="Trns_repr_metal"/>
    <property type="match status" value="1"/>
</dbReference>
<accession>A0A1X7NJY9</accession>
<sequence>MENKMNEYKPNTKVINRIKRSEGQMRGVIKMMEEGQGCKEVVTQLSAIRTSIDRAMGIIVAENLVGCVAESTSNGSSHEESIKEAIDLLVKSR</sequence>
<dbReference type="STRING" id="1073423.SAMN04488700_2037"/>
<dbReference type="GO" id="GO:0046872">
    <property type="term" value="F:metal ion binding"/>
    <property type="evidence" value="ECO:0007669"/>
    <property type="project" value="InterPro"/>
</dbReference>